<protein>
    <submittedName>
        <fullName evidence="1">Uncharacterized protein</fullName>
    </submittedName>
</protein>
<gene>
    <name evidence="1" type="ORF">Ctob_012534</name>
</gene>
<comment type="caution">
    <text evidence="1">The sequence shown here is derived from an EMBL/GenBank/DDBJ whole genome shotgun (WGS) entry which is preliminary data.</text>
</comment>
<sequence>MPPYKMRDMTEERKNNFIALRQEVKVPDLIAMLLRNADAKQTSTLERTLSLYTSGQLRGPAAFTLCSNCVGLDNCKLAFVELVPGYMHEHSAFGYDHPVVV</sequence>
<keyword evidence="2" id="KW-1185">Reference proteome</keyword>
<dbReference type="EMBL" id="JWZX01002265">
    <property type="protein sequence ID" value="KOO30206.1"/>
    <property type="molecule type" value="Genomic_DNA"/>
</dbReference>
<evidence type="ECO:0000313" key="2">
    <source>
        <dbReference type="Proteomes" id="UP000037460"/>
    </source>
</evidence>
<dbReference type="AlphaFoldDB" id="A0A0M0JU39"/>
<reference evidence="2" key="1">
    <citation type="journal article" date="2015" name="PLoS Genet.">
        <title>Genome Sequence and Transcriptome Analyses of Chrysochromulina tobin: Metabolic Tools for Enhanced Algal Fitness in the Prominent Order Prymnesiales (Haptophyceae).</title>
        <authorList>
            <person name="Hovde B.T."/>
            <person name="Deodato C.R."/>
            <person name="Hunsperger H.M."/>
            <person name="Ryken S.A."/>
            <person name="Yost W."/>
            <person name="Jha R.K."/>
            <person name="Patterson J."/>
            <person name="Monnat R.J. Jr."/>
            <person name="Barlow S.B."/>
            <person name="Starkenburg S.R."/>
            <person name="Cattolico R.A."/>
        </authorList>
    </citation>
    <scope>NUCLEOTIDE SEQUENCE</scope>
    <source>
        <strain evidence="2">CCMP291</strain>
    </source>
</reference>
<accession>A0A0M0JU39</accession>
<proteinExistence type="predicted"/>
<dbReference type="Proteomes" id="UP000037460">
    <property type="component" value="Unassembled WGS sequence"/>
</dbReference>
<organism evidence="1 2">
    <name type="scientific">Chrysochromulina tobinii</name>
    <dbReference type="NCBI Taxonomy" id="1460289"/>
    <lineage>
        <taxon>Eukaryota</taxon>
        <taxon>Haptista</taxon>
        <taxon>Haptophyta</taxon>
        <taxon>Prymnesiophyceae</taxon>
        <taxon>Prymnesiales</taxon>
        <taxon>Chrysochromulinaceae</taxon>
        <taxon>Chrysochromulina</taxon>
    </lineage>
</organism>
<evidence type="ECO:0000313" key="1">
    <source>
        <dbReference type="EMBL" id="KOO30206.1"/>
    </source>
</evidence>
<name>A0A0M0JU39_9EUKA</name>